<keyword evidence="2" id="KW-0540">Nuclease</keyword>
<dbReference type="AlphaFoldDB" id="D7BJP3"/>
<keyword evidence="2" id="KW-0269">Exonuclease</keyword>
<keyword evidence="3" id="KW-1185">Reference proteome</keyword>
<dbReference type="PANTHER" id="PTHR30008:SF0">
    <property type="entry name" value="EXODEOXYRIBONUCLEASE 7 LARGE SUBUNIT"/>
    <property type="match status" value="1"/>
</dbReference>
<dbReference type="InterPro" id="IPR003753">
    <property type="entry name" value="Exonuc_VII_L"/>
</dbReference>
<dbReference type="PANTHER" id="PTHR30008">
    <property type="entry name" value="EXODEOXYRIBONUCLEASE 7 LARGE SUBUNIT"/>
    <property type="match status" value="1"/>
</dbReference>
<keyword evidence="2" id="KW-0614">Plasmid</keyword>
<evidence type="ECO:0000259" key="1">
    <source>
        <dbReference type="Pfam" id="PF02601"/>
    </source>
</evidence>
<dbReference type="EMBL" id="CP002044">
    <property type="protein sequence ID" value="ADH65399.1"/>
    <property type="molecule type" value="Genomic_DNA"/>
</dbReference>
<keyword evidence="2" id="KW-0378">Hydrolase</keyword>
<dbReference type="InterPro" id="IPR020579">
    <property type="entry name" value="Exonuc_VII_lsu_C"/>
</dbReference>
<protein>
    <submittedName>
        <fullName evidence="2">Exonuclease VII, large subunit</fullName>
    </submittedName>
</protein>
<dbReference type="RefSeq" id="WP_013159873.1">
    <property type="nucleotide sequence ID" value="NC_014214.1"/>
</dbReference>
<dbReference type="KEGG" id="msv:Mesil_3609"/>
<evidence type="ECO:0000313" key="2">
    <source>
        <dbReference type="EMBL" id="ADH65399.1"/>
    </source>
</evidence>
<dbReference type="HOGENOM" id="CLU_911564_0_0_0"/>
<geneLocation type="plasmid" evidence="2 3">
    <name>pMESIL02</name>
</geneLocation>
<reference evidence="2 3" key="1">
    <citation type="journal article" date="2010" name="Stand. Genomic Sci.">
        <title>Complete genome sequence of Meiothermus silvanus type strain (VI-R2).</title>
        <authorList>
            <person name="Sikorski J."/>
            <person name="Tindall B.J."/>
            <person name="Lowry S."/>
            <person name="Lucas S."/>
            <person name="Nolan M."/>
            <person name="Copeland A."/>
            <person name="Glavina Del Rio T."/>
            <person name="Tice H."/>
            <person name="Cheng J.F."/>
            <person name="Han C."/>
            <person name="Pitluck S."/>
            <person name="Liolios K."/>
            <person name="Ivanova N."/>
            <person name="Mavromatis K."/>
            <person name="Mikhailova N."/>
            <person name="Pati A."/>
            <person name="Goodwin L."/>
            <person name="Chen A."/>
            <person name="Palaniappan K."/>
            <person name="Land M."/>
            <person name="Hauser L."/>
            <person name="Chang Y.J."/>
            <person name="Jeffries C.D."/>
            <person name="Rohde M."/>
            <person name="Goker M."/>
            <person name="Woyke T."/>
            <person name="Bristow J."/>
            <person name="Eisen J.A."/>
            <person name="Markowitz V."/>
            <person name="Hugenholtz P."/>
            <person name="Kyrpides N.C."/>
            <person name="Klenk H.P."/>
            <person name="Lapidus A."/>
        </authorList>
    </citation>
    <scope>NUCLEOTIDE SEQUENCE [LARGE SCALE GENOMIC DNA]</scope>
    <source>
        <strain evidence="3">ATCC 700542 / DSM 9946 / VI-R2</strain>
        <plasmid evidence="3">Plasmid pMESIL02</plasmid>
    </source>
</reference>
<feature type="domain" description="Exonuclease VII large subunit C-terminal" evidence="1">
    <location>
        <begin position="176"/>
        <end position="248"/>
    </location>
</feature>
<sequence length="305" mass="34067">MEAEVLHPGEVLRSLRDGFSRRVVVVRGRLRRSDRAYRNGFYHSLVGQEGESLTLLASPALDARLPRDDRHQVTVRGYLEFNLMDSRIQPLVVLSEVLHSQAAEVPDPRLALLERLARKERKDLPTLLRRAILSGERPRLLLIYAYEGIVDHDVEKALGDRRAAYQIEEHRIRFTPEALASHLEQADLRGYAAIGIVRGGGSGLEVFDHPQLVEAVLGMRTPFIAAIGHAKDQTLVAAAADWRVETPSLLGTRLGELAGPVEAPQQAADGAAPEPQARRPGVPWELWLWRIAALAALLYLLWRRL</sequence>
<organism evidence="2 3">
    <name type="scientific">Allomeiothermus silvanus (strain ATCC 700542 / DSM 9946 / NBRC 106475 / NCIMB 13440 / VI-R2)</name>
    <name type="common">Thermus silvanus</name>
    <dbReference type="NCBI Taxonomy" id="526227"/>
    <lineage>
        <taxon>Bacteria</taxon>
        <taxon>Thermotogati</taxon>
        <taxon>Deinococcota</taxon>
        <taxon>Deinococci</taxon>
        <taxon>Thermales</taxon>
        <taxon>Thermaceae</taxon>
        <taxon>Allomeiothermus</taxon>
    </lineage>
</organism>
<dbReference type="GO" id="GO:0008855">
    <property type="term" value="F:exodeoxyribonuclease VII activity"/>
    <property type="evidence" value="ECO:0007669"/>
    <property type="project" value="InterPro"/>
</dbReference>
<evidence type="ECO:0000313" key="3">
    <source>
        <dbReference type="Proteomes" id="UP000001916"/>
    </source>
</evidence>
<dbReference type="GO" id="GO:0009318">
    <property type="term" value="C:exodeoxyribonuclease VII complex"/>
    <property type="evidence" value="ECO:0007669"/>
    <property type="project" value="InterPro"/>
</dbReference>
<accession>D7BJP3</accession>
<name>D7BJP3_ALLS1</name>
<dbReference type="Proteomes" id="UP000001916">
    <property type="component" value="Plasmid pMESIL02"/>
</dbReference>
<proteinExistence type="predicted"/>
<dbReference type="GO" id="GO:0006308">
    <property type="term" value="P:DNA catabolic process"/>
    <property type="evidence" value="ECO:0007669"/>
    <property type="project" value="InterPro"/>
</dbReference>
<dbReference type="Pfam" id="PF02601">
    <property type="entry name" value="Exonuc_VII_L"/>
    <property type="match status" value="1"/>
</dbReference>
<gene>
    <name evidence="2" type="ORF">Mesil_3609</name>
</gene>
<dbReference type="OrthoDB" id="1091804at2"/>